<dbReference type="EMBL" id="QXGE01000259">
    <property type="protein sequence ID" value="KAE9318229.1"/>
    <property type="molecule type" value="Genomic_DNA"/>
</dbReference>
<dbReference type="EMBL" id="QXGA01000252">
    <property type="protein sequence ID" value="KAE9149176.1"/>
    <property type="molecule type" value="Genomic_DNA"/>
</dbReference>
<dbReference type="Proteomes" id="UP000440367">
    <property type="component" value="Unassembled WGS sequence"/>
</dbReference>
<gene>
    <name evidence="4" type="ORF">PF001_g6480</name>
    <name evidence="3" type="ORF">PF002_g1677</name>
    <name evidence="2" type="ORF">PF006_g6322</name>
</gene>
<evidence type="ECO:0000313" key="6">
    <source>
        <dbReference type="Proteomes" id="UP000440367"/>
    </source>
</evidence>
<dbReference type="EMBL" id="QXGD01000040">
    <property type="protein sequence ID" value="KAE9256744.1"/>
    <property type="molecule type" value="Genomic_DNA"/>
</dbReference>
<comment type="caution">
    <text evidence="4">The sequence shown here is derived from an EMBL/GenBank/DDBJ whole genome shotgun (WGS) entry which is preliminary data.</text>
</comment>
<evidence type="ECO:0000256" key="1">
    <source>
        <dbReference type="SAM" id="MobiDB-lite"/>
    </source>
</evidence>
<dbReference type="Proteomes" id="UP000440732">
    <property type="component" value="Unassembled WGS sequence"/>
</dbReference>
<dbReference type="AlphaFoldDB" id="A0A6A4E1W7"/>
<feature type="region of interest" description="Disordered" evidence="1">
    <location>
        <begin position="506"/>
        <end position="532"/>
    </location>
</feature>
<evidence type="ECO:0000313" key="2">
    <source>
        <dbReference type="EMBL" id="KAE9149176.1"/>
    </source>
</evidence>
<evidence type="ECO:0000313" key="7">
    <source>
        <dbReference type="Proteomes" id="UP000440732"/>
    </source>
</evidence>
<feature type="compositionally biased region" description="Polar residues" evidence="1">
    <location>
        <begin position="514"/>
        <end position="532"/>
    </location>
</feature>
<proteinExistence type="predicted"/>
<organism evidence="4 5">
    <name type="scientific">Phytophthora fragariae</name>
    <dbReference type="NCBI Taxonomy" id="53985"/>
    <lineage>
        <taxon>Eukaryota</taxon>
        <taxon>Sar</taxon>
        <taxon>Stramenopiles</taxon>
        <taxon>Oomycota</taxon>
        <taxon>Peronosporomycetes</taxon>
        <taxon>Peronosporales</taxon>
        <taxon>Peronosporaceae</taxon>
        <taxon>Phytophthora</taxon>
    </lineage>
</organism>
<evidence type="ECO:0000313" key="4">
    <source>
        <dbReference type="EMBL" id="KAE9318229.1"/>
    </source>
</evidence>
<sequence length="599" mass="67514">MQTNSMDTETNHTLHHKRLERVEGIQSGELFVRVNNAELCEPQGTLHGAHPFLQKLLNLQDDDTTAMQRLVQPSEAKLSFARKLRRQIQQRKRGVTKRWGAVRDAVEVYDSGSLDVIADRLAPVALPAVGALDRYSHQFQRLEQAYRQHITTNILHLYALLEAERQYIAAWSKREAAKCRDQRSLTKLLYQFNSFALQLESETSGQVRMWRLPPSDAQRMRCVKAATENIKKRFFAPSEQSLEVLEVYKIENRVLLTNFQRFTTSLAQTTSDIKIKGLFCSVPAESVERCVVYGMHTSPSGEEPHFVDSQRAEVKIFNRSMLLQGREDAPGTNMAFRARSKVSGSTPLHFPRSFSRYSTLEEMRSIMTASPKDQPPPVLYLGLCRVAVGKTVRVVDKSSANFPDDPAIGALHFTNEEEYLVRFPDAVVPEFIIQVRIATPPDPLVVNFSEGTIIPVSLTSPVSSLPPGAFQDFIYSAAFDSASSAVSAFPLAFPASDRQHSFFAAKGPPGSPTLLDSQQQSEEALTKNTADQKQISPEKILANCANQKTRLRENLQRAESLFWARAREIWEEEGIRSGVKVQLNHQLQSLRTEEQIRTQ</sequence>
<evidence type="ECO:0000313" key="5">
    <source>
        <dbReference type="Proteomes" id="UP000437068"/>
    </source>
</evidence>
<accession>A0A6A4E1W7</accession>
<name>A0A6A4E1W7_9STRA</name>
<evidence type="ECO:0000313" key="3">
    <source>
        <dbReference type="EMBL" id="KAE9256744.1"/>
    </source>
</evidence>
<protein>
    <submittedName>
        <fullName evidence="4">Uncharacterized protein</fullName>
    </submittedName>
</protein>
<reference evidence="5 6" key="1">
    <citation type="submission" date="2018-08" db="EMBL/GenBank/DDBJ databases">
        <title>Genomic investigation of the strawberry pathogen Phytophthora fragariae indicates pathogenicity is determined by transcriptional variation in three key races.</title>
        <authorList>
            <person name="Adams T.M."/>
            <person name="Armitage A.D."/>
            <person name="Sobczyk M.K."/>
            <person name="Bates H.J."/>
            <person name="Dunwell J.M."/>
            <person name="Nellist C.F."/>
            <person name="Harrison R.J."/>
        </authorList>
    </citation>
    <scope>NUCLEOTIDE SEQUENCE [LARGE SCALE GENOMIC DNA]</scope>
    <source>
        <strain evidence="4 5">A4</strain>
        <strain evidence="3 6">BC-1</strain>
        <strain evidence="2 7">NOV-5</strain>
    </source>
</reference>
<dbReference type="Proteomes" id="UP000437068">
    <property type="component" value="Unassembled WGS sequence"/>
</dbReference>